<dbReference type="SUPFAM" id="SSF53474">
    <property type="entry name" value="alpha/beta-Hydrolases"/>
    <property type="match status" value="1"/>
</dbReference>
<dbReference type="GO" id="GO:0032259">
    <property type="term" value="P:methylation"/>
    <property type="evidence" value="ECO:0007669"/>
    <property type="project" value="InterPro"/>
</dbReference>
<comment type="similarity">
    <text evidence="1 6">Belongs to the type-B carboxylesterase/lipase family.</text>
</comment>
<dbReference type="CDD" id="cd00312">
    <property type="entry name" value="Esterase_lipase"/>
    <property type="match status" value="1"/>
</dbReference>
<keyword evidence="9" id="KW-1185">Reference proteome</keyword>
<evidence type="ECO:0000256" key="3">
    <source>
        <dbReference type="ARBA" id="ARBA00022801"/>
    </source>
</evidence>
<name>A0AA35P021_9SAUR</name>
<feature type="domain" description="Carboxylesterase type B" evidence="7">
    <location>
        <begin position="26"/>
        <end position="543"/>
    </location>
</feature>
<evidence type="ECO:0000256" key="1">
    <source>
        <dbReference type="ARBA" id="ARBA00005964"/>
    </source>
</evidence>
<dbReference type="GO" id="GO:0003990">
    <property type="term" value="F:acetylcholinesterase activity"/>
    <property type="evidence" value="ECO:0007669"/>
    <property type="project" value="TreeGrafter"/>
</dbReference>
<evidence type="ECO:0000256" key="6">
    <source>
        <dbReference type="RuleBase" id="RU361235"/>
    </source>
</evidence>
<organism evidence="8 9">
    <name type="scientific">Podarcis lilfordi</name>
    <name type="common">Lilford's wall lizard</name>
    <dbReference type="NCBI Taxonomy" id="74358"/>
    <lineage>
        <taxon>Eukaryota</taxon>
        <taxon>Metazoa</taxon>
        <taxon>Chordata</taxon>
        <taxon>Craniata</taxon>
        <taxon>Vertebrata</taxon>
        <taxon>Euteleostomi</taxon>
        <taxon>Lepidosauria</taxon>
        <taxon>Squamata</taxon>
        <taxon>Bifurcata</taxon>
        <taxon>Unidentata</taxon>
        <taxon>Episquamata</taxon>
        <taxon>Laterata</taxon>
        <taxon>Lacertibaenia</taxon>
        <taxon>Lacertidae</taxon>
        <taxon>Podarcis</taxon>
    </lineage>
</organism>
<dbReference type="GO" id="GO:0008168">
    <property type="term" value="F:methyltransferase activity"/>
    <property type="evidence" value="ECO:0007669"/>
    <property type="project" value="InterPro"/>
</dbReference>
<dbReference type="Pfam" id="PF00135">
    <property type="entry name" value="COesterase"/>
    <property type="match status" value="1"/>
</dbReference>
<dbReference type="GO" id="GO:0006581">
    <property type="term" value="P:acetylcholine catabolic process"/>
    <property type="evidence" value="ECO:0007669"/>
    <property type="project" value="TreeGrafter"/>
</dbReference>
<accession>A0AA35P021</accession>
<dbReference type="GO" id="GO:0005886">
    <property type="term" value="C:plasma membrane"/>
    <property type="evidence" value="ECO:0007669"/>
    <property type="project" value="TreeGrafter"/>
</dbReference>
<feature type="active site" description="Charge relay system" evidence="5">
    <location>
        <position position="344"/>
    </location>
</feature>
<dbReference type="GO" id="GO:0005615">
    <property type="term" value="C:extracellular space"/>
    <property type="evidence" value="ECO:0007669"/>
    <property type="project" value="TreeGrafter"/>
</dbReference>
<evidence type="ECO:0000256" key="2">
    <source>
        <dbReference type="ARBA" id="ARBA00022487"/>
    </source>
</evidence>
<keyword evidence="6" id="KW-0732">Signal</keyword>
<feature type="active site" description="Acyl-ester intermediate" evidence="5">
    <location>
        <position position="217"/>
    </location>
</feature>
<dbReference type="AlphaFoldDB" id="A0AA35P021"/>
<dbReference type="PROSITE" id="PS00092">
    <property type="entry name" value="N6_MTASE"/>
    <property type="match status" value="1"/>
</dbReference>
<dbReference type="GO" id="GO:0003676">
    <property type="term" value="F:nucleic acid binding"/>
    <property type="evidence" value="ECO:0007669"/>
    <property type="project" value="InterPro"/>
</dbReference>
<dbReference type="InterPro" id="IPR029058">
    <property type="entry name" value="AB_hydrolase_fold"/>
</dbReference>
<gene>
    <name evidence="8" type="ORF">PODLI_1B003808</name>
</gene>
<dbReference type="FunFam" id="3.40.50.1820:FF:000029">
    <property type="entry name" value="Acetylcholinesterase"/>
    <property type="match status" value="1"/>
</dbReference>
<dbReference type="InterPro" id="IPR019826">
    <property type="entry name" value="Carboxylesterase_B_AS"/>
</dbReference>
<dbReference type="InterPro" id="IPR050654">
    <property type="entry name" value="AChE-related_enzymes"/>
</dbReference>
<dbReference type="EMBL" id="OX395127">
    <property type="protein sequence ID" value="CAI5767890.1"/>
    <property type="molecule type" value="Genomic_DNA"/>
</dbReference>
<dbReference type="PANTHER" id="PTHR43918:SF4">
    <property type="entry name" value="CARBOXYLIC ESTER HYDROLASE"/>
    <property type="match status" value="1"/>
</dbReference>
<evidence type="ECO:0000259" key="7">
    <source>
        <dbReference type="Pfam" id="PF00135"/>
    </source>
</evidence>
<dbReference type="EC" id="3.1.1.-" evidence="6"/>
<evidence type="ECO:0000256" key="5">
    <source>
        <dbReference type="PIRSR" id="PIRSR600997-1"/>
    </source>
</evidence>
<dbReference type="PRINTS" id="PR00878">
    <property type="entry name" value="CHOLNESTRASE"/>
</dbReference>
<dbReference type="PROSITE" id="PS00122">
    <property type="entry name" value="CARBOXYLESTERASE_B_1"/>
    <property type="match status" value="1"/>
</dbReference>
<evidence type="ECO:0000256" key="4">
    <source>
        <dbReference type="ARBA" id="ARBA00023157"/>
    </source>
</evidence>
<dbReference type="GO" id="GO:0019695">
    <property type="term" value="P:choline metabolic process"/>
    <property type="evidence" value="ECO:0007669"/>
    <property type="project" value="TreeGrafter"/>
</dbReference>
<dbReference type="InterPro" id="IPR002052">
    <property type="entry name" value="DNA_methylase_N6_adenine_CS"/>
</dbReference>
<evidence type="ECO:0000313" key="8">
    <source>
        <dbReference type="EMBL" id="CAI5767890.1"/>
    </source>
</evidence>
<feature type="signal peptide" evidence="6">
    <location>
        <begin position="1"/>
        <end position="22"/>
    </location>
</feature>
<proteinExistence type="inferred from homology"/>
<keyword evidence="3 6" id="KW-0378">Hydrolase</keyword>
<sequence length="576" mass="62488">MAPHLLPWLLCLILSLVGPSSTAEDDLVVVTSSGSVQGKHLSSGFGNVTAFLGIPYAEPPVGKLRFQKPVPHQPWSKVLEATNFSNSCPQIVISGTPDAETWAANTPLSEDCLYLNVWVPHPRPSKPAAVLVWIYGGAYFIGTTSLVIYNAEFLAAAENVIVVSMNYRLGPLGFLSLPPAVPGNMGLMDQQLAMSWVKQNAAAFGGDPTRITIFGVSAGGASVAFHLLSPGSQPLFHRAVLESGASVAAWAWLNPEEARRRSQKLAKEMGCAQEEVPALVSCLQGKNASEFQTAQFLVVDPTVVLNPPFAPTTDGEFLTDEPRKLLESKNFTAKSIVIGTTSDEGSIFVLYASAFLNTTKDCLLTREQLLKGLQITVRNATSDFIKAAAERYSQAEPEGPARYRSAMGKACSDYLFVCPVTDVATAVTEAGSPVYVYTFRHRSTGSVWPEWLGAIHGAEVPYVFGTLTLLKGTKEKHTKAELELISRVMRYWAEFARSGNPNPSDVNETKWPVYDPAQQNFFVLSTDPPRVMEPSPAQQCSFWKTLPSGASKPGKWKGGTDRAKCFPCNGHLSWIL</sequence>
<dbReference type="PROSITE" id="PS00941">
    <property type="entry name" value="CARBOXYLESTERASE_B_2"/>
    <property type="match status" value="1"/>
</dbReference>
<dbReference type="PANTHER" id="PTHR43918">
    <property type="entry name" value="ACETYLCHOLINESTERASE"/>
    <property type="match status" value="1"/>
</dbReference>
<dbReference type="InterPro" id="IPR019819">
    <property type="entry name" value="Carboxylesterase_B_CS"/>
</dbReference>
<feature type="chain" id="PRO_5041487909" description="Carboxylic ester hydrolase" evidence="6">
    <location>
        <begin position="23"/>
        <end position="576"/>
    </location>
</feature>
<reference evidence="8" key="1">
    <citation type="submission" date="2022-12" db="EMBL/GenBank/DDBJ databases">
        <authorList>
            <person name="Alioto T."/>
            <person name="Alioto T."/>
            <person name="Gomez Garrido J."/>
        </authorList>
    </citation>
    <scope>NUCLEOTIDE SEQUENCE</scope>
</reference>
<dbReference type="InterPro" id="IPR000997">
    <property type="entry name" value="Cholinesterase"/>
</dbReference>
<dbReference type="Proteomes" id="UP001178461">
    <property type="component" value="Chromosome 2"/>
</dbReference>
<protein>
    <recommendedName>
        <fullName evidence="6">Carboxylic ester hydrolase</fullName>
        <ecNumber evidence="6">3.1.1.-</ecNumber>
    </recommendedName>
</protein>
<keyword evidence="4" id="KW-1015">Disulfide bond</keyword>
<evidence type="ECO:0000313" key="9">
    <source>
        <dbReference type="Proteomes" id="UP001178461"/>
    </source>
</evidence>
<dbReference type="InterPro" id="IPR002018">
    <property type="entry name" value="CarbesteraseB"/>
</dbReference>
<feature type="active site" description="Charge relay system" evidence="5">
    <location>
        <position position="456"/>
    </location>
</feature>
<dbReference type="Gene3D" id="3.40.50.1820">
    <property type="entry name" value="alpha/beta hydrolase"/>
    <property type="match status" value="1"/>
</dbReference>
<keyword evidence="2" id="KW-0719">Serine esterase</keyword>